<gene>
    <name evidence="1" type="ORF">RclHR1_04730003</name>
</gene>
<name>A0A2Z6S1P2_9GLOM</name>
<sequence>MFRNTVNRNYSAIAYLRHHPYPLVDQLLELWQGIELPKTFEHFSRKSVKRAIICCSCDIPAARKLCGFISARIACYRCYKHANYDDKNQPNYGGFDDMESWFIEKNINEIKNNASIWKACKT</sequence>
<evidence type="ECO:0000313" key="1">
    <source>
        <dbReference type="EMBL" id="GBC02642.1"/>
    </source>
</evidence>
<dbReference type="EMBL" id="BEXD01003841">
    <property type="protein sequence ID" value="GBC02642.1"/>
    <property type="molecule type" value="Genomic_DNA"/>
</dbReference>
<proteinExistence type="predicted"/>
<accession>A0A2Z6S1P2</accession>
<evidence type="ECO:0000313" key="2">
    <source>
        <dbReference type="Proteomes" id="UP000247702"/>
    </source>
</evidence>
<dbReference type="Proteomes" id="UP000247702">
    <property type="component" value="Unassembled WGS sequence"/>
</dbReference>
<keyword evidence="2" id="KW-1185">Reference proteome</keyword>
<dbReference type="AlphaFoldDB" id="A0A2Z6S1P2"/>
<organism evidence="1 2">
    <name type="scientific">Rhizophagus clarus</name>
    <dbReference type="NCBI Taxonomy" id="94130"/>
    <lineage>
        <taxon>Eukaryota</taxon>
        <taxon>Fungi</taxon>
        <taxon>Fungi incertae sedis</taxon>
        <taxon>Mucoromycota</taxon>
        <taxon>Glomeromycotina</taxon>
        <taxon>Glomeromycetes</taxon>
        <taxon>Glomerales</taxon>
        <taxon>Glomeraceae</taxon>
        <taxon>Rhizophagus</taxon>
    </lineage>
</organism>
<reference evidence="1 2" key="1">
    <citation type="submission" date="2017-11" db="EMBL/GenBank/DDBJ databases">
        <title>The genome of Rhizophagus clarus HR1 reveals common genetic basis of auxotrophy among arbuscular mycorrhizal fungi.</title>
        <authorList>
            <person name="Kobayashi Y."/>
        </authorList>
    </citation>
    <scope>NUCLEOTIDE SEQUENCE [LARGE SCALE GENOMIC DNA]</scope>
    <source>
        <strain evidence="1 2">HR1</strain>
    </source>
</reference>
<protein>
    <submittedName>
        <fullName evidence="1">Uncharacterized protein</fullName>
    </submittedName>
</protein>
<comment type="caution">
    <text evidence="1">The sequence shown here is derived from an EMBL/GenBank/DDBJ whole genome shotgun (WGS) entry which is preliminary data.</text>
</comment>
<dbReference type="STRING" id="94130.A0A2Z6S1P2"/>